<keyword evidence="5" id="KW-1003">Cell membrane</keyword>
<dbReference type="GO" id="GO:0065002">
    <property type="term" value="P:intracellular protein transmembrane transport"/>
    <property type="evidence" value="ECO:0007669"/>
    <property type="project" value="TreeGrafter"/>
</dbReference>
<proteinExistence type="inferred from homology"/>
<feature type="transmembrane region" description="Helical" evidence="5">
    <location>
        <begin position="212"/>
        <end position="230"/>
    </location>
</feature>
<keyword evidence="5" id="KW-0811">Translocation</keyword>
<evidence type="ECO:0000256" key="4">
    <source>
        <dbReference type="ARBA" id="ARBA00023136"/>
    </source>
</evidence>
<dbReference type="Proteomes" id="UP000204391">
    <property type="component" value="Chromosome"/>
</dbReference>
<feature type="transmembrane region" description="Helical" evidence="5">
    <location>
        <begin position="61"/>
        <end position="88"/>
    </location>
</feature>
<comment type="subcellular location">
    <subcellularLocation>
        <location evidence="5">Cell membrane</location>
        <topology evidence="5">Multi-pass membrane protein</topology>
    </subcellularLocation>
    <subcellularLocation>
        <location evidence="1">Membrane</location>
        <topology evidence="1">Multi-pass membrane protein</topology>
    </subcellularLocation>
</comment>
<dbReference type="HAMAP" id="MF_00902">
    <property type="entry name" value="TatC"/>
    <property type="match status" value="1"/>
</dbReference>
<dbReference type="PANTHER" id="PTHR30371">
    <property type="entry name" value="SEC-INDEPENDENT PROTEIN TRANSLOCASE PROTEIN TATC"/>
    <property type="match status" value="1"/>
</dbReference>
<evidence type="ECO:0000256" key="2">
    <source>
        <dbReference type="ARBA" id="ARBA00022692"/>
    </source>
</evidence>
<dbReference type="Pfam" id="PF00902">
    <property type="entry name" value="TatC"/>
    <property type="match status" value="1"/>
</dbReference>
<dbReference type="KEGG" id="vne:CFK40_00370"/>
<dbReference type="GO" id="GO:0043953">
    <property type="term" value="P:protein transport by the Tat complex"/>
    <property type="evidence" value="ECO:0007669"/>
    <property type="project" value="UniProtKB-UniRule"/>
</dbReference>
<evidence type="ECO:0000313" key="7">
    <source>
        <dbReference type="Proteomes" id="UP000204391"/>
    </source>
</evidence>
<dbReference type="PANTHER" id="PTHR30371:SF4">
    <property type="entry name" value="SEC-INDEPENDENT PROTEIN TRANSLOCASE PROTEIN TATCD"/>
    <property type="match status" value="1"/>
</dbReference>
<feature type="transmembrane region" description="Helical" evidence="5">
    <location>
        <begin position="20"/>
        <end position="41"/>
    </location>
</feature>
<feature type="transmembrane region" description="Helical" evidence="5">
    <location>
        <begin position="100"/>
        <end position="122"/>
    </location>
</feature>
<reference evidence="6 7" key="1">
    <citation type="journal article" date="2003" name="Int. J. Syst. Evol. Microbiol.">
        <title>Virgibacillus carmonensis sp. nov., Virgibacillus necropolis sp. nov. and Virgibacillus picturae sp. nov., three novel species isolated from deteriorated mural paintings, transfer of the species of the genus salibacillus to Virgibacillus, as Virgibacillus marismortui comb. nov. and Virgibacillus salexigens comb. nov., and emended description of the genus Virgibacillus.</title>
        <authorList>
            <person name="Heyrman J."/>
            <person name="Logan N.A."/>
            <person name="Busse H.J."/>
            <person name="Balcaen A."/>
            <person name="Lebbe L."/>
            <person name="Rodriguez-Diaz M."/>
            <person name="Swings J."/>
            <person name="De Vos P."/>
        </authorList>
    </citation>
    <scope>NUCLEOTIDE SEQUENCE [LARGE SCALE GENOMIC DNA]</scope>
    <source>
        <strain evidence="6 7">LMG 19488</strain>
    </source>
</reference>
<comment type="similarity">
    <text evidence="5">Belongs to the TatC family.</text>
</comment>
<feature type="transmembrane region" description="Helical" evidence="5">
    <location>
        <begin position="189"/>
        <end position="206"/>
    </location>
</feature>
<dbReference type="PRINTS" id="PR01840">
    <property type="entry name" value="TATCFAMILY"/>
</dbReference>
<comment type="function">
    <text evidence="5">Part of the twin-arginine translocation (Tat) system that transports large folded proteins containing a characteristic twin-arginine motif in their signal peptide across membranes.</text>
</comment>
<dbReference type="EMBL" id="CP022437">
    <property type="protein sequence ID" value="ASN03586.1"/>
    <property type="molecule type" value="Genomic_DNA"/>
</dbReference>
<keyword evidence="4 5" id="KW-0472">Membrane</keyword>
<name>A0A221M7G1_9BACI</name>
<sequence>MKNNKMAVLDHLEELRKRIIITVSAFLLFFIAAMIYVGDIYGWLVKDLDIQLAILGPTEILWVYLMLAGIVSLAVTIPIAAGQAWLFIRPALTKREQKTTLAYIPALFILFILGIGFGYYLIFPIVLEFLLELAGDHFMTFFTTEKYFRFMLRMTLPFGILFELPAIVMFLTSLGIVNPYQLKKIRKQAYFTLIVISVLITPPDLISDVLVILPLLILYECSISLSKVVYRKKQRSVATAA</sequence>
<dbReference type="GO" id="GO:0009977">
    <property type="term" value="F:proton motive force dependent protein transmembrane transporter activity"/>
    <property type="evidence" value="ECO:0007669"/>
    <property type="project" value="TreeGrafter"/>
</dbReference>
<feature type="transmembrane region" description="Helical" evidence="5">
    <location>
        <begin position="156"/>
        <end position="177"/>
    </location>
</feature>
<dbReference type="OrthoDB" id="9777044at2"/>
<protein>
    <recommendedName>
        <fullName evidence="5">Sec-independent protein translocase protein TatC</fullName>
    </recommendedName>
</protein>
<evidence type="ECO:0000256" key="5">
    <source>
        <dbReference type="HAMAP-Rule" id="MF_00902"/>
    </source>
</evidence>
<keyword evidence="5" id="KW-0653">Protein transport</keyword>
<dbReference type="NCBIfam" id="TIGR00945">
    <property type="entry name" value="tatC"/>
    <property type="match status" value="1"/>
</dbReference>
<comment type="subunit">
    <text evidence="5">Forms a complex with TatA.</text>
</comment>
<keyword evidence="5" id="KW-0813">Transport</keyword>
<evidence type="ECO:0000256" key="3">
    <source>
        <dbReference type="ARBA" id="ARBA00022989"/>
    </source>
</evidence>
<accession>A0A221M7G1</accession>
<dbReference type="GO" id="GO:0033281">
    <property type="term" value="C:TAT protein transport complex"/>
    <property type="evidence" value="ECO:0007669"/>
    <property type="project" value="UniProtKB-UniRule"/>
</dbReference>
<keyword evidence="7" id="KW-1185">Reference proteome</keyword>
<organism evidence="6 7">
    <name type="scientific">Virgibacillus necropolis</name>
    <dbReference type="NCBI Taxonomy" id="163877"/>
    <lineage>
        <taxon>Bacteria</taxon>
        <taxon>Bacillati</taxon>
        <taxon>Bacillota</taxon>
        <taxon>Bacilli</taxon>
        <taxon>Bacillales</taxon>
        <taxon>Bacillaceae</taxon>
        <taxon>Virgibacillus</taxon>
    </lineage>
</organism>
<evidence type="ECO:0000313" key="6">
    <source>
        <dbReference type="EMBL" id="ASN03586.1"/>
    </source>
</evidence>
<dbReference type="AlphaFoldDB" id="A0A221M7G1"/>
<evidence type="ECO:0000256" key="1">
    <source>
        <dbReference type="ARBA" id="ARBA00004141"/>
    </source>
</evidence>
<keyword evidence="2 5" id="KW-0812">Transmembrane</keyword>
<dbReference type="InterPro" id="IPR002033">
    <property type="entry name" value="TatC"/>
</dbReference>
<dbReference type="RefSeq" id="WP_089530160.1">
    <property type="nucleotide sequence ID" value="NZ_CP022437.1"/>
</dbReference>
<gene>
    <name evidence="5 6" type="primary">tatC</name>
    <name evidence="6" type="ORF">CFK40_00370</name>
</gene>
<keyword evidence="3 5" id="KW-1133">Transmembrane helix</keyword>